<dbReference type="Proteomes" id="UP000479190">
    <property type="component" value="Unassembled WGS sequence"/>
</dbReference>
<evidence type="ECO:0000256" key="1">
    <source>
        <dbReference type="SAM" id="MobiDB-lite"/>
    </source>
</evidence>
<dbReference type="GO" id="GO:0071897">
    <property type="term" value="P:DNA biosynthetic process"/>
    <property type="evidence" value="ECO:0007669"/>
    <property type="project" value="UniProtKB-ARBA"/>
</dbReference>
<gene>
    <name evidence="2" type="ORF">TBRA_LOCUS464</name>
</gene>
<keyword evidence="3" id="KW-1185">Reference proteome</keyword>
<dbReference type="AlphaFoldDB" id="A0A6H5HX88"/>
<reference evidence="2 3" key="1">
    <citation type="submission" date="2020-02" db="EMBL/GenBank/DDBJ databases">
        <authorList>
            <person name="Ferguson B K."/>
        </authorList>
    </citation>
    <scope>NUCLEOTIDE SEQUENCE [LARGE SCALE GENOMIC DNA]</scope>
</reference>
<protein>
    <recommendedName>
        <fullName evidence="4">Reverse transcriptase domain-containing protein</fullName>
    </recommendedName>
</protein>
<feature type="region of interest" description="Disordered" evidence="1">
    <location>
        <begin position="414"/>
        <end position="474"/>
    </location>
</feature>
<proteinExistence type="predicted"/>
<dbReference type="Gene3D" id="3.30.70.270">
    <property type="match status" value="1"/>
</dbReference>
<dbReference type="EMBL" id="CADCXV010000104">
    <property type="protein sequence ID" value="CAB0028260.1"/>
    <property type="molecule type" value="Genomic_DNA"/>
</dbReference>
<dbReference type="SUPFAM" id="SSF56672">
    <property type="entry name" value="DNA/RNA polymerases"/>
    <property type="match status" value="1"/>
</dbReference>
<evidence type="ECO:0000313" key="3">
    <source>
        <dbReference type="Proteomes" id="UP000479190"/>
    </source>
</evidence>
<feature type="region of interest" description="Disordered" evidence="1">
    <location>
        <begin position="130"/>
        <end position="196"/>
    </location>
</feature>
<sequence>MPTQKGHMARACLNQKVNVVKKRSSHVRFAAPKEVYRLPESEPLQILVRPVRETSRGGGAGSVRTSASCKKETFEEHVSWLERVIRILLDAKLVVNRDKCEFVLSKCTISGATCWIAVDFRIDSERVRPIHDYPTPRKRKNKWSATPNEEQRRSFAARGQGKQPEGLHRQSGRRGTTRAGASSSEETPAGGKSQQEAVAELNEYVRLRSSGTCSPSSVSRRDGAVVEVFGRTNTSFCEPFDARIGGRDGLGGAVQPAITAGNGGVATTNGRRQIRASRQRRQASGVGTRQRPHRRARDVAPNGGGEPRLEEGHGPMLELLVAARQPVEEWDGRGIRGGFSLARLKRKVFCWRRGGGRYASRSGETTEESATGADPTFGTRSRTICAAVASTSQQVRLRGGTAWLGVPAVRRATAAPATDGVSHRRATNSASFAARGLTKEQQQHRQLPRRQPQQHQREGSPRGGSTSKPRWKGP</sequence>
<dbReference type="InterPro" id="IPR043502">
    <property type="entry name" value="DNA/RNA_pol_sf"/>
</dbReference>
<evidence type="ECO:0000313" key="2">
    <source>
        <dbReference type="EMBL" id="CAB0028260.1"/>
    </source>
</evidence>
<feature type="compositionally biased region" description="Polar residues" evidence="1">
    <location>
        <begin position="179"/>
        <end position="196"/>
    </location>
</feature>
<name>A0A6H5HX88_9HYME</name>
<feature type="region of interest" description="Disordered" evidence="1">
    <location>
        <begin position="276"/>
        <end position="313"/>
    </location>
</feature>
<dbReference type="InterPro" id="IPR043128">
    <property type="entry name" value="Rev_trsase/Diguanyl_cyclase"/>
</dbReference>
<accession>A0A6H5HX88</accession>
<organism evidence="2 3">
    <name type="scientific">Trichogramma brassicae</name>
    <dbReference type="NCBI Taxonomy" id="86971"/>
    <lineage>
        <taxon>Eukaryota</taxon>
        <taxon>Metazoa</taxon>
        <taxon>Ecdysozoa</taxon>
        <taxon>Arthropoda</taxon>
        <taxon>Hexapoda</taxon>
        <taxon>Insecta</taxon>
        <taxon>Pterygota</taxon>
        <taxon>Neoptera</taxon>
        <taxon>Endopterygota</taxon>
        <taxon>Hymenoptera</taxon>
        <taxon>Apocrita</taxon>
        <taxon>Proctotrupomorpha</taxon>
        <taxon>Chalcidoidea</taxon>
        <taxon>Trichogrammatidae</taxon>
        <taxon>Trichogramma</taxon>
    </lineage>
</organism>
<feature type="region of interest" description="Disordered" evidence="1">
    <location>
        <begin position="357"/>
        <end position="376"/>
    </location>
</feature>
<evidence type="ECO:0008006" key="4">
    <source>
        <dbReference type="Google" id="ProtNLM"/>
    </source>
</evidence>